<sequence length="255" mass="28378">MPALNATHRCAVFALLALLLLLAVSSVSAAPINNNNNMADSSAIDAPPHPPAWPTYFYANYTVFYQPYGPYWQSAGGGEVFYDHSLPAMRSSYKQWCAPMFENPTAYNFTCEFLFVNDTAYYLNNGDPSHPPCCVFMTPFAPPKPDFFGDAKYAGETVMHAQNTTIWHKEGFGYLSYDVYGKPSDSYYPASLWGPLADGYLEIDYAWFDASVRPDPVHFAVPAQCQSSPACEDFASFSSVRLQLPLAGHVKYERV</sequence>
<accession>A0A0D2VX79</accession>
<keyword evidence="3" id="KW-1185">Reference proteome</keyword>
<dbReference type="RefSeq" id="XP_004345326.1">
    <property type="nucleotide sequence ID" value="XM_004345276.2"/>
</dbReference>
<evidence type="ECO:0000313" key="3">
    <source>
        <dbReference type="Proteomes" id="UP000008743"/>
    </source>
</evidence>
<dbReference type="Proteomes" id="UP000008743">
    <property type="component" value="Unassembled WGS sequence"/>
</dbReference>
<organism evidence="2 3">
    <name type="scientific">Capsaspora owczarzaki (strain ATCC 30864)</name>
    <dbReference type="NCBI Taxonomy" id="595528"/>
    <lineage>
        <taxon>Eukaryota</taxon>
        <taxon>Filasterea</taxon>
        <taxon>Capsaspora</taxon>
    </lineage>
</organism>
<reference evidence="3" key="1">
    <citation type="submission" date="2011-02" db="EMBL/GenBank/DDBJ databases">
        <title>The Genome Sequence of Capsaspora owczarzaki ATCC 30864.</title>
        <authorList>
            <person name="Russ C."/>
            <person name="Cuomo C."/>
            <person name="Burger G."/>
            <person name="Gray M.W."/>
            <person name="Holland P.W.H."/>
            <person name="King N."/>
            <person name="Lang F.B.F."/>
            <person name="Roger A.J."/>
            <person name="Ruiz-Trillo I."/>
            <person name="Young S.K."/>
            <person name="Zeng Q."/>
            <person name="Gargeya S."/>
            <person name="Alvarado L."/>
            <person name="Berlin A."/>
            <person name="Chapman S.B."/>
            <person name="Chen Z."/>
            <person name="Freedman E."/>
            <person name="Gellesch M."/>
            <person name="Goldberg J."/>
            <person name="Griggs A."/>
            <person name="Gujja S."/>
            <person name="Heilman E."/>
            <person name="Heiman D."/>
            <person name="Howarth C."/>
            <person name="Mehta T."/>
            <person name="Neiman D."/>
            <person name="Pearson M."/>
            <person name="Roberts A."/>
            <person name="Saif S."/>
            <person name="Shea T."/>
            <person name="Shenoy N."/>
            <person name="Sisk P."/>
            <person name="Stolte C."/>
            <person name="Sykes S."/>
            <person name="White J."/>
            <person name="Yandava C."/>
            <person name="Haas B."/>
            <person name="Nusbaum C."/>
            <person name="Birren B."/>
        </authorList>
    </citation>
    <scope>NUCLEOTIDE SEQUENCE</scope>
    <source>
        <strain evidence="3">ATCC 30864</strain>
    </source>
</reference>
<dbReference type="AlphaFoldDB" id="A0A0D2VX79"/>
<name>A0A0D2VX79_CAPO3</name>
<evidence type="ECO:0000256" key="1">
    <source>
        <dbReference type="SAM" id="SignalP"/>
    </source>
</evidence>
<gene>
    <name evidence="2" type="ORF">CAOG_006577</name>
</gene>
<dbReference type="eggNOG" id="ENOG502TG1R">
    <property type="taxonomic scope" value="Eukaryota"/>
</dbReference>
<evidence type="ECO:0000313" key="2">
    <source>
        <dbReference type="EMBL" id="KJE96222.1"/>
    </source>
</evidence>
<proteinExistence type="predicted"/>
<dbReference type="InParanoid" id="A0A0D2VX79"/>
<keyword evidence="1" id="KW-0732">Signal</keyword>
<dbReference type="PhylomeDB" id="A0A0D2VX79"/>
<feature type="chain" id="PRO_5002266152" evidence="1">
    <location>
        <begin position="30"/>
        <end position="255"/>
    </location>
</feature>
<feature type="signal peptide" evidence="1">
    <location>
        <begin position="1"/>
        <end position="29"/>
    </location>
</feature>
<protein>
    <submittedName>
        <fullName evidence="2">Uncharacterized protein</fullName>
    </submittedName>
</protein>
<dbReference type="EMBL" id="KE346370">
    <property type="protein sequence ID" value="KJE96222.1"/>
    <property type="molecule type" value="Genomic_DNA"/>
</dbReference>